<dbReference type="EMBL" id="JACGWK010000015">
    <property type="protein sequence ID" value="KAL0313905.1"/>
    <property type="molecule type" value="Genomic_DNA"/>
</dbReference>
<comment type="caution">
    <text evidence="1">The sequence shown here is derived from an EMBL/GenBank/DDBJ whole genome shotgun (WGS) entry which is preliminary data.</text>
</comment>
<protein>
    <submittedName>
        <fullName evidence="1">Protein GIGANTEA</fullName>
    </submittedName>
</protein>
<dbReference type="PANTHER" id="PTHR36319:SF1">
    <property type="entry name" value="PROTEIN GIGANTEA"/>
    <property type="match status" value="1"/>
</dbReference>
<evidence type="ECO:0000313" key="1">
    <source>
        <dbReference type="EMBL" id="KAL0313905.1"/>
    </source>
</evidence>
<proteinExistence type="predicted"/>
<reference evidence="1" key="1">
    <citation type="submission" date="2020-06" db="EMBL/GenBank/DDBJ databases">
        <authorList>
            <person name="Li T."/>
            <person name="Hu X."/>
            <person name="Zhang T."/>
            <person name="Song X."/>
            <person name="Zhang H."/>
            <person name="Dai N."/>
            <person name="Sheng W."/>
            <person name="Hou X."/>
            <person name="Wei L."/>
        </authorList>
    </citation>
    <scope>NUCLEOTIDE SEQUENCE</scope>
    <source>
        <strain evidence="1">G01</strain>
        <tissue evidence="1">Leaf</tissue>
    </source>
</reference>
<organism evidence="1">
    <name type="scientific">Sesamum angustifolium</name>
    <dbReference type="NCBI Taxonomy" id="2727405"/>
    <lineage>
        <taxon>Eukaryota</taxon>
        <taxon>Viridiplantae</taxon>
        <taxon>Streptophyta</taxon>
        <taxon>Embryophyta</taxon>
        <taxon>Tracheophyta</taxon>
        <taxon>Spermatophyta</taxon>
        <taxon>Magnoliopsida</taxon>
        <taxon>eudicotyledons</taxon>
        <taxon>Gunneridae</taxon>
        <taxon>Pentapetalae</taxon>
        <taxon>asterids</taxon>
        <taxon>lamiids</taxon>
        <taxon>Lamiales</taxon>
        <taxon>Pedaliaceae</taxon>
        <taxon>Sesamum</taxon>
    </lineage>
</organism>
<gene>
    <name evidence="1" type="ORF">Sangu_2234900</name>
</gene>
<name>A0AAW2L3M2_9LAMI</name>
<dbReference type="PANTHER" id="PTHR36319">
    <property type="entry name" value="PROTEIN GIGANTEA"/>
    <property type="match status" value="1"/>
</dbReference>
<sequence>METELMVVLAVTTLKQKADSSEVERCTMGKGIASLPIDASDLANFLTMDRHIDVGSHSSDDAYTIAVMREDLSYLMSQRDHWYKLKIPSQKNIHVVAALCNVVSASPAKAATAVFLQAERELKPWIAKDDDLGQKMWRINQRIVKVIVELMRNHEAPESLVILASASDVLLRATDGMLVDGEACTLPQLECRLPATVRCVSHPSAHVRALSTSVLRAILHAGSTKLKGKQVGVNGIHRPPFQYINVGVTDWRAYIEKCLAWEAHSRLATGLPIQFVNTAAKELGCTISI</sequence>
<dbReference type="GO" id="GO:0048586">
    <property type="term" value="P:regulation of long-day photoperiodism, flowering"/>
    <property type="evidence" value="ECO:0007669"/>
    <property type="project" value="TreeGrafter"/>
</dbReference>
<dbReference type="GO" id="GO:0005634">
    <property type="term" value="C:nucleus"/>
    <property type="evidence" value="ECO:0007669"/>
    <property type="project" value="TreeGrafter"/>
</dbReference>
<accession>A0AAW2L3M2</accession>
<reference evidence="1" key="2">
    <citation type="journal article" date="2024" name="Plant">
        <title>Genomic evolution and insights into agronomic trait innovations of Sesamum species.</title>
        <authorList>
            <person name="Miao H."/>
            <person name="Wang L."/>
            <person name="Qu L."/>
            <person name="Liu H."/>
            <person name="Sun Y."/>
            <person name="Le M."/>
            <person name="Wang Q."/>
            <person name="Wei S."/>
            <person name="Zheng Y."/>
            <person name="Lin W."/>
            <person name="Duan Y."/>
            <person name="Cao H."/>
            <person name="Xiong S."/>
            <person name="Wang X."/>
            <person name="Wei L."/>
            <person name="Li C."/>
            <person name="Ma Q."/>
            <person name="Ju M."/>
            <person name="Zhao R."/>
            <person name="Li G."/>
            <person name="Mu C."/>
            <person name="Tian Q."/>
            <person name="Mei H."/>
            <person name="Zhang T."/>
            <person name="Gao T."/>
            <person name="Zhang H."/>
        </authorList>
    </citation>
    <scope>NUCLEOTIDE SEQUENCE</scope>
    <source>
        <strain evidence="1">G01</strain>
    </source>
</reference>
<dbReference type="InterPro" id="IPR026211">
    <property type="entry name" value="GIGANTEA"/>
</dbReference>
<dbReference type="AlphaFoldDB" id="A0AAW2L3M2"/>
<dbReference type="GO" id="GO:0042752">
    <property type="term" value="P:regulation of circadian rhythm"/>
    <property type="evidence" value="ECO:0007669"/>
    <property type="project" value="TreeGrafter"/>
</dbReference>
<dbReference type="GO" id="GO:0006950">
    <property type="term" value="P:response to stress"/>
    <property type="evidence" value="ECO:0007669"/>
    <property type="project" value="TreeGrafter"/>
</dbReference>